<dbReference type="RefSeq" id="WP_007193603.1">
    <property type="nucleotide sequence ID" value="NZ_AFWV01000008.1"/>
</dbReference>
<evidence type="ECO:0000313" key="1">
    <source>
        <dbReference type="EMBL" id="EGV18191.1"/>
    </source>
</evidence>
<proteinExistence type="predicted"/>
<protein>
    <submittedName>
        <fullName evidence="1">Uncharacterized protein</fullName>
    </submittedName>
</protein>
<accession>F9UCS8</accession>
<gene>
    <name evidence="1" type="ORF">ThimaDRAFT_2730</name>
</gene>
<dbReference type="AlphaFoldDB" id="F9UCS8"/>
<dbReference type="eggNOG" id="COG1743">
    <property type="taxonomic scope" value="Bacteria"/>
</dbReference>
<sequence length="183" mass="20232">MESLTHMQRQVELDPLTEWFVLAWDAFQAPQFPYDEGLRLARVVGLDMDRDVIGRVAEKKTSNVILWDSAMRAAKGALGPPDGSRGWIDAIHHAAHAGHTRTLQAAQELLERSGVAQEPLLLSALEAVLEVLPPSRAFTGFDPADAVLPSASDFEVLENLRRLAFADRVDKPTQLALWQEDNA</sequence>
<evidence type="ECO:0000313" key="2">
    <source>
        <dbReference type="Proteomes" id="UP000005459"/>
    </source>
</evidence>
<name>F9UCS8_9GAMM</name>
<reference evidence="1 2" key="1">
    <citation type="submission" date="2011-06" db="EMBL/GenBank/DDBJ databases">
        <title>The draft genome of Thiocapsa marina 5811.</title>
        <authorList>
            <consortium name="US DOE Joint Genome Institute (JGI-PGF)"/>
            <person name="Lucas S."/>
            <person name="Han J."/>
            <person name="Cheng J.-F."/>
            <person name="Goodwin L."/>
            <person name="Pitluck S."/>
            <person name="Peters L."/>
            <person name="Land M.L."/>
            <person name="Hauser L."/>
            <person name="Vogl K."/>
            <person name="Liu Z."/>
            <person name="Imhoff J."/>
            <person name="Thiel V."/>
            <person name="Frigaard N.-U."/>
            <person name="Bryant D."/>
            <person name="Woyke T.J."/>
        </authorList>
    </citation>
    <scope>NUCLEOTIDE SEQUENCE [LARGE SCALE GENOMIC DNA]</scope>
    <source>
        <strain evidence="1 2">5811</strain>
    </source>
</reference>
<dbReference type="EMBL" id="AFWV01000008">
    <property type="protein sequence ID" value="EGV18191.1"/>
    <property type="molecule type" value="Genomic_DNA"/>
</dbReference>
<organism evidence="1 2">
    <name type="scientific">Thiocapsa marina 5811</name>
    <dbReference type="NCBI Taxonomy" id="768671"/>
    <lineage>
        <taxon>Bacteria</taxon>
        <taxon>Pseudomonadati</taxon>
        <taxon>Pseudomonadota</taxon>
        <taxon>Gammaproteobacteria</taxon>
        <taxon>Chromatiales</taxon>
        <taxon>Chromatiaceae</taxon>
        <taxon>Thiocapsa</taxon>
    </lineage>
</organism>
<dbReference type="Proteomes" id="UP000005459">
    <property type="component" value="Unassembled WGS sequence"/>
</dbReference>
<dbReference type="STRING" id="768671.ThimaDRAFT_2730"/>
<keyword evidence="2" id="KW-1185">Reference proteome</keyword>